<name>A0A8S2DGK2_9BILA</name>
<proteinExistence type="predicted"/>
<gene>
    <name evidence="1" type="ORF">OVA965_LOCUS9007</name>
    <name evidence="2" type="ORF">TMI583_LOCUS9003</name>
</gene>
<dbReference type="Proteomes" id="UP000682733">
    <property type="component" value="Unassembled WGS sequence"/>
</dbReference>
<dbReference type="Proteomes" id="UP000677228">
    <property type="component" value="Unassembled WGS sequence"/>
</dbReference>
<accession>A0A8S2DGK2</accession>
<dbReference type="EMBL" id="CAJOBA010003121">
    <property type="protein sequence ID" value="CAF3671280.1"/>
    <property type="molecule type" value="Genomic_DNA"/>
</dbReference>
<organism evidence="1 3">
    <name type="scientific">Didymodactylos carnosus</name>
    <dbReference type="NCBI Taxonomy" id="1234261"/>
    <lineage>
        <taxon>Eukaryota</taxon>
        <taxon>Metazoa</taxon>
        <taxon>Spiralia</taxon>
        <taxon>Gnathifera</taxon>
        <taxon>Rotifera</taxon>
        <taxon>Eurotatoria</taxon>
        <taxon>Bdelloidea</taxon>
        <taxon>Philodinida</taxon>
        <taxon>Philodinidae</taxon>
        <taxon>Didymodactylos</taxon>
    </lineage>
</organism>
<comment type="caution">
    <text evidence="1">The sequence shown here is derived from an EMBL/GenBank/DDBJ whole genome shotgun (WGS) entry which is preliminary data.</text>
</comment>
<dbReference type="EMBL" id="CAJNOK010003120">
    <property type="protein sequence ID" value="CAF0888665.1"/>
    <property type="molecule type" value="Genomic_DNA"/>
</dbReference>
<feature type="non-terminal residue" evidence="1">
    <location>
        <position position="1"/>
    </location>
</feature>
<protein>
    <submittedName>
        <fullName evidence="1">Uncharacterized protein</fullName>
    </submittedName>
</protein>
<evidence type="ECO:0000313" key="1">
    <source>
        <dbReference type="EMBL" id="CAF0888665.1"/>
    </source>
</evidence>
<evidence type="ECO:0000313" key="2">
    <source>
        <dbReference type="EMBL" id="CAF3671280.1"/>
    </source>
</evidence>
<reference evidence="1" key="1">
    <citation type="submission" date="2021-02" db="EMBL/GenBank/DDBJ databases">
        <authorList>
            <person name="Nowell W R."/>
        </authorList>
    </citation>
    <scope>NUCLEOTIDE SEQUENCE</scope>
</reference>
<sequence length="166" mass="19724">VKNVRTKIEHLLKIYYSVEEFKQYEREDRTVASTFLIQSPTPDEQRLGVLFEIELDVRLKSRPYAGITHLSYFNEESEILLGIRYVSELREVSHDESEKVWICILKLINDFDINDKKEYESTSERPTLKTCVSLLLEEFRTALDIEEETKILHMLIQYFPQKNGFQ</sequence>
<evidence type="ECO:0000313" key="3">
    <source>
        <dbReference type="Proteomes" id="UP000677228"/>
    </source>
</evidence>
<dbReference type="AlphaFoldDB" id="A0A8S2DGK2"/>